<keyword evidence="8 13" id="KW-0413">Isomerase</keyword>
<sequence>MKNILLTGGAGYIGSHVCHLLIDQGYKVTCIDSLITGNKELLPKKVKLEIFDIAEKEKVNELIKNNNFDLVMHFAGLIRVDESVEQPERYNDFNYSKAKIFLKTCYENGLKKIIFSSTAAVYGNPKTEKVKETDPTSPLNPYASSKLELENFIKETSKNYNSKYIILRYFNVAGADEKMRTGLISKVSSHLIKIASEVVVGKKDKLIINGDDYNTPDGTAIRDYIHVSDLAEIHIIAANYLINGGESNLFNCGYGNGFSIKDVISELNKIINKDLKTIVGPRRPGDSEMIVSNVEKFMKYFSWKPKYNNLNYILKTAVEWEKKLKS</sequence>
<dbReference type="GO" id="GO:0033499">
    <property type="term" value="P:galactose catabolic process via UDP-galactose, Leloir pathway"/>
    <property type="evidence" value="ECO:0007669"/>
    <property type="project" value="TreeGrafter"/>
</dbReference>
<evidence type="ECO:0000256" key="6">
    <source>
        <dbReference type="ARBA" id="ARBA00018569"/>
    </source>
</evidence>
<comment type="pathway">
    <text evidence="3">Carbohydrate metabolism; galactose metabolism.</text>
</comment>
<dbReference type="Gene3D" id="3.90.25.10">
    <property type="entry name" value="UDP-galactose 4-epimerase, domain 1"/>
    <property type="match status" value="1"/>
</dbReference>
<name>A0A6H1Q2P5_9PROT</name>
<evidence type="ECO:0000256" key="8">
    <source>
        <dbReference type="ARBA" id="ARBA00023235"/>
    </source>
</evidence>
<evidence type="ECO:0000256" key="9">
    <source>
        <dbReference type="ARBA" id="ARBA00023277"/>
    </source>
</evidence>
<gene>
    <name evidence="13" type="primary">galE</name>
    <name evidence="13" type="ORF">E5R92_01785</name>
</gene>
<feature type="domain" description="NAD-dependent epimerase/dehydratase" evidence="12">
    <location>
        <begin position="4"/>
        <end position="253"/>
    </location>
</feature>
<keyword evidence="14" id="KW-1185">Reference proteome</keyword>
<dbReference type="UniPathway" id="UPA00214"/>
<dbReference type="Pfam" id="PF01370">
    <property type="entry name" value="Epimerase"/>
    <property type="match status" value="1"/>
</dbReference>
<dbReference type="InterPro" id="IPR005886">
    <property type="entry name" value="UDP_G4E"/>
</dbReference>
<dbReference type="RefSeq" id="WP_168606408.1">
    <property type="nucleotide sequence ID" value="NZ_CP038852.1"/>
</dbReference>
<comment type="cofactor">
    <cofactor evidence="2">
        <name>NAD(+)</name>
        <dbReference type="ChEBI" id="CHEBI:57540"/>
    </cofactor>
</comment>
<accession>A0A6H1Q2P5</accession>
<protein>
    <recommendedName>
        <fullName evidence="6">UDP-glucose 4-epimerase</fullName>
        <ecNumber evidence="5">5.1.3.2</ecNumber>
    </recommendedName>
    <alternativeName>
        <fullName evidence="11">Galactowaldenase</fullName>
    </alternativeName>
    <alternativeName>
        <fullName evidence="10">UDP-galactose 4-epimerase</fullName>
    </alternativeName>
</protein>
<dbReference type="Gene3D" id="3.40.50.720">
    <property type="entry name" value="NAD(P)-binding Rossmann-like Domain"/>
    <property type="match status" value="1"/>
</dbReference>
<evidence type="ECO:0000256" key="3">
    <source>
        <dbReference type="ARBA" id="ARBA00004947"/>
    </source>
</evidence>
<proteinExistence type="inferred from homology"/>
<evidence type="ECO:0000256" key="1">
    <source>
        <dbReference type="ARBA" id="ARBA00000083"/>
    </source>
</evidence>
<evidence type="ECO:0000313" key="14">
    <source>
        <dbReference type="Proteomes" id="UP000501094"/>
    </source>
</evidence>
<dbReference type="Proteomes" id="UP000501094">
    <property type="component" value="Chromosome"/>
</dbReference>
<dbReference type="NCBIfam" id="TIGR01179">
    <property type="entry name" value="galE"/>
    <property type="match status" value="1"/>
</dbReference>
<evidence type="ECO:0000256" key="5">
    <source>
        <dbReference type="ARBA" id="ARBA00013189"/>
    </source>
</evidence>
<evidence type="ECO:0000256" key="10">
    <source>
        <dbReference type="ARBA" id="ARBA00031367"/>
    </source>
</evidence>
<evidence type="ECO:0000256" key="7">
    <source>
        <dbReference type="ARBA" id="ARBA00023027"/>
    </source>
</evidence>
<dbReference type="InterPro" id="IPR036291">
    <property type="entry name" value="NAD(P)-bd_dom_sf"/>
</dbReference>
<dbReference type="GO" id="GO:0003978">
    <property type="term" value="F:UDP-glucose 4-epimerase activity"/>
    <property type="evidence" value="ECO:0007669"/>
    <property type="project" value="UniProtKB-EC"/>
</dbReference>
<dbReference type="InterPro" id="IPR001509">
    <property type="entry name" value="Epimerase_deHydtase"/>
</dbReference>
<dbReference type="AlphaFoldDB" id="A0A6H1Q2P5"/>
<evidence type="ECO:0000259" key="12">
    <source>
        <dbReference type="Pfam" id="PF01370"/>
    </source>
</evidence>
<comment type="catalytic activity">
    <reaction evidence="1">
        <text>UDP-alpha-D-glucose = UDP-alpha-D-galactose</text>
        <dbReference type="Rhea" id="RHEA:22168"/>
        <dbReference type="ChEBI" id="CHEBI:58885"/>
        <dbReference type="ChEBI" id="CHEBI:66914"/>
        <dbReference type="EC" id="5.1.3.2"/>
    </reaction>
</comment>
<dbReference type="PANTHER" id="PTHR43725:SF53">
    <property type="entry name" value="UDP-ARABINOSE 4-EPIMERASE 1"/>
    <property type="match status" value="1"/>
</dbReference>
<dbReference type="KEGG" id="peg:E5R92_01785"/>
<dbReference type="EC" id="5.1.3.2" evidence="5"/>
<evidence type="ECO:0000313" key="13">
    <source>
        <dbReference type="EMBL" id="QIZ20515.1"/>
    </source>
</evidence>
<keyword evidence="9" id="KW-0119">Carbohydrate metabolism</keyword>
<dbReference type="PANTHER" id="PTHR43725">
    <property type="entry name" value="UDP-GLUCOSE 4-EPIMERASE"/>
    <property type="match status" value="1"/>
</dbReference>
<comment type="similarity">
    <text evidence="4">Belongs to the NAD(P)-dependent epimerase/dehydratase family.</text>
</comment>
<dbReference type="SUPFAM" id="SSF51735">
    <property type="entry name" value="NAD(P)-binding Rossmann-fold domains"/>
    <property type="match status" value="1"/>
</dbReference>
<evidence type="ECO:0000256" key="2">
    <source>
        <dbReference type="ARBA" id="ARBA00001911"/>
    </source>
</evidence>
<keyword evidence="7" id="KW-0520">NAD</keyword>
<dbReference type="EMBL" id="CP038852">
    <property type="protein sequence ID" value="QIZ20515.1"/>
    <property type="molecule type" value="Genomic_DNA"/>
</dbReference>
<evidence type="ECO:0000256" key="4">
    <source>
        <dbReference type="ARBA" id="ARBA00007637"/>
    </source>
</evidence>
<reference evidence="13 14" key="1">
    <citation type="journal article" date="2020" name="Nat. Microbiol.">
        <title>Lysogenic host-virus interactions in SAR11 marine bacteria.</title>
        <authorList>
            <person name="Morris R.M."/>
            <person name="Cain K.R."/>
            <person name="Hvorecny K.L."/>
            <person name="Kollman J.M."/>
        </authorList>
    </citation>
    <scope>NUCLEOTIDE SEQUENCE [LARGE SCALE GENOMIC DNA]</scope>
    <source>
        <strain evidence="13 14">NP1</strain>
    </source>
</reference>
<organism evidence="13 14">
    <name type="scientific">Candidatus Pelagibacter giovannonii</name>
    <dbReference type="NCBI Taxonomy" id="2563896"/>
    <lineage>
        <taxon>Bacteria</taxon>
        <taxon>Pseudomonadati</taxon>
        <taxon>Pseudomonadota</taxon>
        <taxon>Alphaproteobacteria</taxon>
        <taxon>Candidatus Pelagibacterales</taxon>
        <taxon>Candidatus Pelagibacteraceae</taxon>
        <taxon>Candidatus Pelagibacter</taxon>
    </lineage>
</organism>
<evidence type="ECO:0000256" key="11">
    <source>
        <dbReference type="ARBA" id="ARBA00033067"/>
    </source>
</evidence>